<evidence type="ECO:0000256" key="7">
    <source>
        <dbReference type="ARBA" id="ARBA00022840"/>
    </source>
</evidence>
<dbReference type="CDD" id="cd00496">
    <property type="entry name" value="PheRS_alpha_core"/>
    <property type="match status" value="1"/>
</dbReference>
<keyword evidence="7" id="KW-0067">ATP-binding</keyword>
<dbReference type="SUPFAM" id="SSF55681">
    <property type="entry name" value="Class II aaRS and biotin synthetases"/>
    <property type="match status" value="1"/>
</dbReference>
<dbReference type="Pfam" id="PF03147">
    <property type="entry name" value="FDX-ACB"/>
    <property type="match status" value="1"/>
</dbReference>
<evidence type="ECO:0000256" key="3">
    <source>
        <dbReference type="ARBA" id="ARBA00011245"/>
    </source>
</evidence>
<name>A0A0A9VW60_LYGHE</name>
<organism evidence="19">
    <name type="scientific">Lygus hesperus</name>
    <name type="common">Western plant bug</name>
    <dbReference type="NCBI Taxonomy" id="30085"/>
    <lineage>
        <taxon>Eukaryota</taxon>
        <taxon>Metazoa</taxon>
        <taxon>Ecdysozoa</taxon>
        <taxon>Arthropoda</taxon>
        <taxon>Hexapoda</taxon>
        <taxon>Insecta</taxon>
        <taxon>Pterygota</taxon>
        <taxon>Neoptera</taxon>
        <taxon>Paraneoptera</taxon>
        <taxon>Hemiptera</taxon>
        <taxon>Heteroptera</taxon>
        <taxon>Panheteroptera</taxon>
        <taxon>Cimicomorpha</taxon>
        <taxon>Miridae</taxon>
        <taxon>Mirini</taxon>
        <taxon>Lygus</taxon>
    </lineage>
</organism>
<evidence type="ECO:0000259" key="17">
    <source>
        <dbReference type="PROSITE" id="PS50862"/>
    </source>
</evidence>
<dbReference type="InterPro" id="IPR045864">
    <property type="entry name" value="aa-tRNA-synth_II/BPL/LPL"/>
</dbReference>
<keyword evidence="12" id="KW-0030">Aminoacyl-tRNA synthetase</keyword>
<feature type="domain" description="FDX-ACB" evidence="18">
    <location>
        <begin position="333"/>
        <end position="425"/>
    </location>
</feature>
<dbReference type="GO" id="GO:0004826">
    <property type="term" value="F:phenylalanine-tRNA ligase activity"/>
    <property type="evidence" value="ECO:0007669"/>
    <property type="project" value="UniProtKB-EC"/>
</dbReference>
<sequence length="425" mass="49020">MLPGRRLPGFIRRVSTQTKPQGSSNLKILNESYVTDDFTNVSPKILSHVGRSLINEEGHPLNLLKRKVVDYFYARFKGHMGNPVFSVYDNLPPVVTVHQNFDSLLIPTDHVSRAKSDCYYVNRGNLLRAHTTAHQSELVKMGLDNFLVFGDVYRRDEIDRTHYPVFHQADALRLCTQSQLTDRAGSEVVVFEGRNGKETPEKQAEHSIDATKVMETELKSTLVGLAQSLFGKNIQYRWVDVYFPFTHPSWELEVHFNGDWLEVLGCGITRHAILRSAGAERSIGWAFGLGLERLAMRLYDIPDIRLFWSRDSGFLSQFQGKKPTDNIRYKPVSIYPQCYNDISFWLPKDGFETNDFYELARETAGDLLEQVTIQDDFTHPKTGQRSLCFRLTYRHLERTLTKEEVNKVHETICDRATERLRVKIR</sequence>
<evidence type="ECO:0000256" key="14">
    <source>
        <dbReference type="ARBA" id="ARBA00049255"/>
    </source>
</evidence>
<protein>
    <recommendedName>
        <fullName evidence="16">Phenylalanine--tRNA ligase, mitochondrial</fullName>
        <ecNumber evidence="4">6.1.1.20</ecNumber>
    </recommendedName>
    <alternativeName>
        <fullName evidence="13">Phenylalanyl-tRNA synthetase</fullName>
    </alternativeName>
</protein>
<dbReference type="NCBIfam" id="TIGR00469">
    <property type="entry name" value="pheS_mito"/>
    <property type="match status" value="1"/>
</dbReference>
<dbReference type="PANTHER" id="PTHR11538:SF41">
    <property type="entry name" value="PHENYLALANINE--TRNA LIGASE, MITOCHONDRIAL"/>
    <property type="match status" value="1"/>
</dbReference>
<reference evidence="19" key="1">
    <citation type="journal article" date="2014" name="PLoS ONE">
        <title>Transcriptome-Based Identification of ABC Transporters in the Western Tarnished Plant Bug Lygus hesperus.</title>
        <authorList>
            <person name="Hull J.J."/>
            <person name="Chaney K."/>
            <person name="Geib S.M."/>
            <person name="Fabrick J.A."/>
            <person name="Brent C.S."/>
            <person name="Walsh D."/>
            <person name="Lavine L.C."/>
        </authorList>
    </citation>
    <scope>NUCLEOTIDE SEQUENCE</scope>
</reference>
<dbReference type="SMART" id="SM00896">
    <property type="entry name" value="FDX-ACB"/>
    <property type="match status" value="1"/>
</dbReference>
<keyword evidence="10" id="KW-0007">Acetylation</keyword>
<dbReference type="PANTHER" id="PTHR11538">
    <property type="entry name" value="PHENYLALANYL-TRNA SYNTHETASE"/>
    <property type="match status" value="1"/>
</dbReference>
<dbReference type="EMBL" id="GBHO01045151">
    <property type="protein sequence ID" value="JAF98452.1"/>
    <property type="molecule type" value="Transcribed_RNA"/>
</dbReference>
<comment type="subcellular location">
    <subcellularLocation>
        <location evidence="1">Mitochondrion matrix</location>
    </subcellularLocation>
</comment>
<gene>
    <name evidence="19" type="primary">Aats-phe_1</name>
    <name evidence="20" type="synonym">Aats-phe_2</name>
    <name evidence="19" type="ORF">CM83_53671</name>
    <name evidence="20" type="ORF">g.52166</name>
</gene>
<evidence type="ECO:0000256" key="11">
    <source>
        <dbReference type="ARBA" id="ARBA00023128"/>
    </source>
</evidence>
<evidence type="ECO:0000256" key="1">
    <source>
        <dbReference type="ARBA" id="ARBA00004305"/>
    </source>
</evidence>
<proteinExistence type="inferred from homology"/>
<dbReference type="SUPFAM" id="SSF54991">
    <property type="entry name" value="Anticodon-binding domain of PheRS"/>
    <property type="match status" value="1"/>
</dbReference>
<evidence type="ECO:0000256" key="10">
    <source>
        <dbReference type="ARBA" id="ARBA00022990"/>
    </source>
</evidence>
<dbReference type="InterPro" id="IPR002319">
    <property type="entry name" value="Phenylalanyl-tRNA_Synthase"/>
</dbReference>
<dbReference type="PROSITE" id="PS50862">
    <property type="entry name" value="AA_TRNA_LIGASE_II"/>
    <property type="match status" value="1"/>
</dbReference>
<reference evidence="19" key="2">
    <citation type="submission" date="2014-07" db="EMBL/GenBank/DDBJ databases">
        <authorList>
            <person name="Hull J."/>
        </authorList>
    </citation>
    <scope>NUCLEOTIDE SEQUENCE</scope>
</reference>
<keyword evidence="11" id="KW-0496">Mitochondrion</keyword>
<evidence type="ECO:0000256" key="16">
    <source>
        <dbReference type="ARBA" id="ARBA00073229"/>
    </source>
</evidence>
<dbReference type="GO" id="GO:0005524">
    <property type="term" value="F:ATP binding"/>
    <property type="evidence" value="ECO:0007669"/>
    <property type="project" value="UniProtKB-KW"/>
</dbReference>
<comment type="subunit">
    <text evidence="3">Monomer.</text>
</comment>
<dbReference type="EMBL" id="GDHC01012778">
    <property type="protein sequence ID" value="JAQ05851.1"/>
    <property type="molecule type" value="Transcribed_RNA"/>
</dbReference>
<dbReference type="InterPro" id="IPR005121">
    <property type="entry name" value="Fdx_antiC-bd"/>
</dbReference>
<dbReference type="GO" id="GO:0000049">
    <property type="term" value="F:tRNA binding"/>
    <property type="evidence" value="ECO:0007669"/>
    <property type="project" value="InterPro"/>
</dbReference>
<evidence type="ECO:0000313" key="19">
    <source>
        <dbReference type="EMBL" id="JAF98452.1"/>
    </source>
</evidence>
<dbReference type="InterPro" id="IPR004530">
    <property type="entry name" value="Phe-tRNA-synth_IIc_mito"/>
</dbReference>
<keyword evidence="9" id="KW-0809">Transit peptide</keyword>
<keyword evidence="8" id="KW-0648">Protein biosynthesis</keyword>
<evidence type="ECO:0000256" key="8">
    <source>
        <dbReference type="ARBA" id="ARBA00022917"/>
    </source>
</evidence>
<dbReference type="FunFam" id="3.30.70.380:FF:000002">
    <property type="entry name" value="phenylalanine--tRNA ligase, mitochondrial"/>
    <property type="match status" value="1"/>
</dbReference>
<dbReference type="InterPro" id="IPR006195">
    <property type="entry name" value="aa-tRNA-synth_II"/>
</dbReference>
<evidence type="ECO:0000256" key="9">
    <source>
        <dbReference type="ARBA" id="ARBA00022946"/>
    </source>
</evidence>
<evidence type="ECO:0000256" key="4">
    <source>
        <dbReference type="ARBA" id="ARBA00012814"/>
    </source>
</evidence>
<dbReference type="Gene3D" id="3.30.70.380">
    <property type="entry name" value="Ferrodoxin-fold anticodon-binding domain"/>
    <property type="match status" value="1"/>
</dbReference>
<keyword evidence="6" id="KW-0547">Nucleotide-binding</keyword>
<dbReference type="GO" id="GO:0005759">
    <property type="term" value="C:mitochondrial matrix"/>
    <property type="evidence" value="ECO:0007669"/>
    <property type="project" value="UniProtKB-SubCell"/>
</dbReference>
<dbReference type="GO" id="GO:0006432">
    <property type="term" value="P:phenylalanyl-tRNA aminoacylation"/>
    <property type="evidence" value="ECO:0007669"/>
    <property type="project" value="InterPro"/>
</dbReference>
<accession>A0A0A9VW60</accession>
<comment type="catalytic activity">
    <reaction evidence="14">
        <text>tRNA(Phe) + L-phenylalanine + ATP = L-phenylalanyl-tRNA(Phe) + AMP + diphosphate + H(+)</text>
        <dbReference type="Rhea" id="RHEA:19413"/>
        <dbReference type="Rhea" id="RHEA-COMP:9668"/>
        <dbReference type="Rhea" id="RHEA-COMP:9699"/>
        <dbReference type="ChEBI" id="CHEBI:15378"/>
        <dbReference type="ChEBI" id="CHEBI:30616"/>
        <dbReference type="ChEBI" id="CHEBI:33019"/>
        <dbReference type="ChEBI" id="CHEBI:58095"/>
        <dbReference type="ChEBI" id="CHEBI:78442"/>
        <dbReference type="ChEBI" id="CHEBI:78531"/>
        <dbReference type="ChEBI" id="CHEBI:456215"/>
        <dbReference type="EC" id="6.1.1.20"/>
    </reaction>
</comment>
<dbReference type="Pfam" id="PF01409">
    <property type="entry name" value="tRNA-synt_2d"/>
    <property type="match status" value="2"/>
</dbReference>
<comment type="similarity">
    <text evidence="2">Belongs to the class-II aminoacyl-tRNA synthetase family.</text>
</comment>
<evidence type="ECO:0000256" key="6">
    <source>
        <dbReference type="ARBA" id="ARBA00022741"/>
    </source>
</evidence>
<dbReference type="FunFam" id="3.30.930.10:FF:000041">
    <property type="entry name" value="Phenylalanyl-tRNA synthetase 2, mitochondrial"/>
    <property type="match status" value="1"/>
</dbReference>
<keyword evidence="5 19" id="KW-0436">Ligase</keyword>
<evidence type="ECO:0000256" key="12">
    <source>
        <dbReference type="ARBA" id="ARBA00023146"/>
    </source>
</evidence>
<evidence type="ECO:0000256" key="15">
    <source>
        <dbReference type="ARBA" id="ARBA00060211"/>
    </source>
</evidence>
<comment type="function">
    <text evidence="15">Is responsible for the charging of tRNA(Phe) with phenylalanine in mitochondrial translation. To a lesser extent, also catalyzes direct attachment of m-Tyr (an oxidized version of Phe) to tRNA(Phe), thereby opening the way for delivery of the misacylated tRNA to the ribosome and incorporation of ROS-damaged amino acid into proteins.</text>
</comment>
<evidence type="ECO:0000256" key="5">
    <source>
        <dbReference type="ARBA" id="ARBA00022598"/>
    </source>
</evidence>
<feature type="domain" description="Aminoacyl-transfer RNA synthetases class-II family profile" evidence="17">
    <location>
        <begin position="149"/>
        <end position="331"/>
    </location>
</feature>
<evidence type="ECO:0000259" key="18">
    <source>
        <dbReference type="PROSITE" id="PS51447"/>
    </source>
</evidence>
<dbReference type="AlphaFoldDB" id="A0A0A9VW60"/>
<dbReference type="EC" id="6.1.1.20" evidence="4"/>
<dbReference type="PROSITE" id="PS51447">
    <property type="entry name" value="FDX_ACB"/>
    <property type="match status" value="1"/>
</dbReference>
<evidence type="ECO:0000256" key="13">
    <source>
        <dbReference type="ARBA" id="ARBA00031194"/>
    </source>
</evidence>
<dbReference type="InterPro" id="IPR036690">
    <property type="entry name" value="Fdx_antiC-bd_sf"/>
</dbReference>
<evidence type="ECO:0000313" key="20">
    <source>
        <dbReference type="EMBL" id="JAQ05851.1"/>
    </source>
</evidence>
<evidence type="ECO:0000256" key="2">
    <source>
        <dbReference type="ARBA" id="ARBA00008226"/>
    </source>
</evidence>
<reference evidence="20" key="3">
    <citation type="journal article" date="2016" name="Gigascience">
        <title>De novo construction of an expanded transcriptome assembly for the western tarnished plant bug, Lygus hesperus.</title>
        <authorList>
            <person name="Tassone E.E."/>
            <person name="Geib S.M."/>
            <person name="Hall B."/>
            <person name="Fabrick J.A."/>
            <person name="Brent C.S."/>
            <person name="Hull J.J."/>
        </authorList>
    </citation>
    <scope>NUCLEOTIDE SEQUENCE</scope>
</reference>
<dbReference type="Gene3D" id="3.30.930.10">
    <property type="entry name" value="Bira Bifunctional Protein, Domain 2"/>
    <property type="match status" value="1"/>
</dbReference>